<keyword evidence="1" id="KW-1133">Transmembrane helix</keyword>
<evidence type="ECO:0000313" key="3">
    <source>
        <dbReference type="EMBL" id="RJX45213.1"/>
    </source>
</evidence>
<keyword evidence="4" id="KW-1185">Reference proteome</keyword>
<comment type="caution">
    <text evidence="3">The sequence shown here is derived from an EMBL/GenBank/DDBJ whole genome shotgun (WGS) entry which is preliminary data.</text>
</comment>
<proteinExistence type="predicted"/>
<gene>
    <name evidence="3" type="ORF">DM826_00520</name>
</gene>
<dbReference type="Pfam" id="PF26274">
    <property type="entry name" value="DUF8073"/>
    <property type="match status" value="1"/>
</dbReference>
<evidence type="ECO:0000313" key="4">
    <source>
        <dbReference type="Proteomes" id="UP000276588"/>
    </source>
</evidence>
<dbReference type="AlphaFoldDB" id="A0A3A6Q142"/>
<organism evidence="3 4">
    <name type="scientific">Halonotius aquaticus</name>
    <dbReference type="NCBI Taxonomy" id="2216978"/>
    <lineage>
        <taxon>Archaea</taxon>
        <taxon>Methanobacteriati</taxon>
        <taxon>Methanobacteriota</taxon>
        <taxon>Stenosarchaea group</taxon>
        <taxon>Halobacteria</taxon>
        <taxon>Halobacteriales</taxon>
        <taxon>Haloferacaceae</taxon>
        <taxon>Halonotius</taxon>
    </lineage>
</organism>
<evidence type="ECO:0000259" key="2">
    <source>
        <dbReference type="Pfam" id="PF26274"/>
    </source>
</evidence>
<reference evidence="3 4" key="1">
    <citation type="submission" date="2018-06" db="EMBL/GenBank/DDBJ databases">
        <title>Halonotius sp. F13-13 a new haloarchaeeon isolated from a solar saltern from Isla Cristina, Huelva, Spain.</title>
        <authorList>
            <person name="Duran-Viseras A."/>
            <person name="Sanchez-Porro C."/>
            <person name="Ventosa A."/>
        </authorList>
    </citation>
    <scope>NUCLEOTIDE SEQUENCE [LARGE SCALE GENOMIC DNA]</scope>
    <source>
        <strain evidence="3 4">F13-13</strain>
    </source>
</reference>
<dbReference type="InterPro" id="IPR058386">
    <property type="entry name" value="DUF8073"/>
</dbReference>
<name>A0A3A6Q142_9EURY</name>
<feature type="domain" description="DUF8073" evidence="2">
    <location>
        <begin position="1"/>
        <end position="59"/>
    </location>
</feature>
<evidence type="ECO:0000256" key="1">
    <source>
        <dbReference type="SAM" id="Phobius"/>
    </source>
</evidence>
<protein>
    <recommendedName>
        <fullName evidence="2">DUF8073 domain-containing protein</fullName>
    </recommendedName>
</protein>
<feature type="transmembrane region" description="Helical" evidence="1">
    <location>
        <begin position="38"/>
        <end position="55"/>
    </location>
</feature>
<dbReference type="OrthoDB" id="324225at2157"/>
<dbReference type="EMBL" id="QKNY01000001">
    <property type="protein sequence ID" value="RJX45213.1"/>
    <property type="molecule type" value="Genomic_DNA"/>
</dbReference>
<sequence>METRHLVLLIVVLVTSVLLVRGVVGLLNGDIGTVARQAAIGLIVFTFGIALVSRWDDIG</sequence>
<dbReference type="Proteomes" id="UP000276588">
    <property type="component" value="Unassembled WGS sequence"/>
</dbReference>
<dbReference type="RefSeq" id="WP_120100140.1">
    <property type="nucleotide sequence ID" value="NZ_QKNY01000001.1"/>
</dbReference>
<accession>A0A3A6Q142</accession>
<keyword evidence="1" id="KW-0472">Membrane</keyword>
<keyword evidence="1" id="KW-0812">Transmembrane</keyword>